<protein>
    <recommendedName>
        <fullName evidence="2">DUF6699 domain-containing protein</fullName>
    </recommendedName>
</protein>
<evidence type="ECO:0000313" key="3">
    <source>
        <dbReference type="EMBL" id="KAK6354957.1"/>
    </source>
</evidence>
<dbReference type="Proteomes" id="UP001375240">
    <property type="component" value="Unassembled WGS sequence"/>
</dbReference>
<evidence type="ECO:0000259" key="2">
    <source>
        <dbReference type="Pfam" id="PF20415"/>
    </source>
</evidence>
<name>A0AAV9V8A1_9PEZI</name>
<dbReference type="AlphaFoldDB" id="A0AAV9V8A1"/>
<sequence length="158" mass="16686">MSAAEVSPATGGEGSSKGHRRASSSATGVMSANDLPADKVLKLPKDAGKIGWKINTSSSTIPDPDVLKKILTDPPLKKIDIQFPTGVTVTARNLKGVTFKDALDAIHKQFKKRADDELSEPYLAGFYHDEDDKGKAVLRVGLSKEGAPTGKKGKKGGD</sequence>
<evidence type="ECO:0000256" key="1">
    <source>
        <dbReference type="SAM" id="MobiDB-lite"/>
    </source>
</evidence>
<comment type="caution">
    <text evidence="3">The sequence shown here is derived from an EMBL/GenBank/DDBJ whole genome shotgun (WGS) entry which is preliminary data.</text>
</comment>
<organism evidence="3 4">
    <name type="scientific">Orbilia brochopaga</name>
    <dbReference type="NCBI Taxonomy" id="3140254"/>
    <lineage>
        <taxon>Eukaryota</taxon>
        <taxon>Fungi</taxon>
        <taxon>Dikarya</taxon>
        <taxon>Ascomycota</taxon>
        <taxon>Pezizomycotina</taxon>
        <taxon>Orbiliomycetes</taxon>
        <taxon>Orbiliales</taxon>
        <taxon>Orbiliaceae</taxon>
        <taxon>Orbilia</taxon>
    </lineage>
</organism>
<reference evidence="3 4" key="1">
    <citation type="submission" date="2019-10" db="EMBL/GenBank/DDBJ databases">
        <authorList>
            <person name="Palmer J.M."/>
        </authorList>
    </citation>
    <scope>NUCLEOTIDE SEQUENCE [LARGE SCALE GENOMIC DNA]</scope>
    <source>
        <strain evidence="3 4">TWF696</strain>
    </source>
</reference>
<feature type="domain" description="DUF6699" evidence="2">
    <location>
        <begin position="63"/>
        <end position="117"/>
    </location>
</feature>
<dbReference type="InterPro" id="IPR046522">
    <property type="entry name" value="DUF6699"/>
</dbReference>
<proteinExistence type="predicted"/>
<gene>
    <name evidence="3" type="ORF">TWF696_004085</name>
</gene>
<dbReference type="Pfam" id="PF20415">
    <property type="entry name" value="DUF6699"/>
    <property type="match status" value="1"/>
</dbReference>
<accession>A0AAV9V8A1</accession>
<evidence type="ECO:0000313" key="4">
    <source>
        <dbReference type="Proteomes" id="UP001375240"/>
    </source>
</evidence>
<dbReference type="EMBL" id="JAVHNQ010000002">
    <property type="protein sequence ID" value="KAK6354957.1"/>
    <property type="molecule type" value="Genomic_DNA"/>
</dbReference>
<feature type="region of interest" description="Disordered" evidence="1">
    <location>
        <begin position="139"/>
        <end position="158"/>
    </location>
</feature>
<feature type="region of interest" description="Disordered" evidence="1">
    <location>
        <begin position="1"/>
        <end position="31"/>
    </location>
</feature>
<keyword evidence="4" id="KW-1185">Reference proteome</keyword>